<evidence type="ECO:0000259" key="14">
    <source>
        <dbReference type="PROSITE" id="PS50929"/>
    </source>
</evidence>
<dbReference type="FunFam" id="1.20.1560.10:FF:000009">
    <property type="entry name" value="ABC transporter B family member 1"/>
    <property type="match status" value="1"/>
</dbReference>
<dbReference type="SUPFAM" id="SSF90123">
    <property type="entry name" value="ABC transporter transmembrane region"/>
    <property type="match status" value="2"/>
</dbReference>
<feature type="transmembrane region" description="Helical" evidence="12">
    <location>
        <begin position="984"/>
        <end position="1005"/>
    </location>
</feature>
<dbReference type="InterPro" id="IPR027417">
    <property type="entry name" value="P-loop_NTPase"/>
</dbReference>
<dbReference type="Gene3D" id="3.40.50.300">
    <property type="entry name" value="P-loop containing nucleotide triphosphate hydrolases"/>
    <property type="match status" value="2"/>
</dbReference>
<feature type="transmembrane region" description="Helical" evidence="12">
    <location>
        <begin position="326"/>
        <end position="355"/>
    </location>
</feature>
<protein>
    <submittedName>
        <fullName evidence="15">ABC transporter B family member 11</fullName>
    </submittedName>
</protein>
<organism evidence="15 16">
    <name type="scientific">Abeliophyllum distichum</name>
    <dbReference type="NCBI Taxonomy" id="126358"/>
    <lineage>
        <taxon>Eukaryota</taxon>
        <taxon>Viridiplantae</taxon>
        <taxon>Streptophyta</taxon>
        <taxon>Embryophyta</taxon>
        <taxon>Tracheophyta</taxon>
        <taxon>Spermatophyta</taxon>
        <taxon>Magnoliopsida</taxon>
        <taxon>eudicotyledons</taxon>
        <taxon>Gunneridae</taxon>
        <taxon>Pentapetalae</taxon>
        <taxon>asterids</taxon>
        <taxon>lamiids</taxon>
        <taxon>Lamiales</taxon>
        <taxon>Oleaceae</taxon>
        <taxon>Forsythieae</taxon>
        <taxon>Abeliophyllum</taxon>
    </lineage>
</organism>
<dbReference type="InterPro" id="IPR003439">
    <property type="entry name" value="ABC_transporter-like_ATP-bd"/>
</dbReference>
<dbReference type="InterPro" id="IPR036640">
    <property type="entry name" value="ABC1_TM_sf"/>
</dbReference>
<dbReference type="PROSITE" id="PS50893">
    <property type="entry name" value="ABC_TRANSPORTER_2"/>
    <property type="match status" value="2"/>
</dbReference>
<feature type="domain" description="ABC transporter" evidence="13">
    <location>
        <begin position="1045"/>
        <end position="1282"/>
    </location>
</feature>
<feature type="compositionally biased region" description="Basic and acidic residues" evidence="11">
    <location>
        <begin position="1"/>
        <end position="17"/>
    </location>
</feature>
<keyword evidence="6" id="KW-0547">Nucleotide-binding</keyword>
<dbReference type="CDD" id="cd18577">
    <property type="entry name" value="ABC_6TM_Pgp_ABCB1_D1_like"/>
    <property type="match status" value="1"/>
</dbReference>
<feature type="domain" description="ABC transporter" evidence="13">
    <location>
        <begin position="384"/>
        <end position="620"/>
    </location>
</feature>
<dbReference type="GO" id="GO:0005524">
    <property type="term" value="F:ATP binding"/>
    <property type="evidence" value="ECO:0007669"/>
    <property type="project" value="UniProtKB-KW"/>
</dbReference>
<keyword evidence="16" id="KW-1185">Reference proteome</keyword>
<gene>
    <name evidence="15" type="ORF">Adt_16417</name>
</gene>
<feature type="domain" description="ABC transmembrane type-1" evidence="14">
    <location>
        <begin position="724"/>
        <end position="1010"/>
    </location>
</feature>
<evidence type="ECO:0000313" key="16">
    <source>
        <dbReference type="Proteomes" id="UP001604336"/>
    </source>
</evidence>
<evidence type="ECO:0000256" key="12">
    <source>
        <dbReference type="SAM" id="Phobius"/>
    </source>
</evidence>
<dbReference type="GO" id="GO:0010329">
    <property type="term" value="F:auxin efflux transmembrane transporter activity"/>
    <property type="evidence" value="ECO:0007669"/>
    <property type="project" value="UniProtKB-ARBA"/>
</dbReference>
<dbReference type="PANTHER" id="PTHR43394">
    <property type="entry name" value="ATP-DEPENDENT PERMEASE MDL1, MITOCHONDRIAL"/>
    <property type="match status" value="1"/>
</dbReference>
<evidence type="ECO:0000256" key="7">
    <source>
        <dbReference type="ARBA" id="ARBA00022840"/>
    </source>
</evidence>
<sequence length="1292" mass="139626">MTGLRHFSEDIKNEQNKASETPDESSKQQISDDSKKQIEVIEKVPYYKLFSFADPIDYILMVIGLITGVGSGFCLPLMTLLFGQLANSFGQNVEAKNVADEVSKVSLKFVYLALGSGIAAFSQVTCWTVIGERQASRVRNLYLRAVLGQDIGYFDNETGTGEIIERLSSDTIIIQGAMGEKVGKFIQLSSSFFGGFVIAFIKGRLLALVLLSSIPLLVISAAFMSVVMAKLTSRGQAAYSVAAGVVEQTISSIRTVASFTGESQAIAKYDKSLNKAYEAGVLEGLAAGLGSGIFMLVLFCSYALAIWFGAKMIVQNAYTGGDVLNIIMAILIGSFSLGQVSPCLSAFAAGQVAAFKMFQTIYRKSDIDPYSTNGRELDDITGDIELRNVHFSYPARPDEQIFNGFSLVIPSGTTLALVGQSGSGKSTVISLIERFYDPQSGEVLIDGINIKEFLLRWIRGKIGLVNQEPILFSSSIKDNIAYGKDGASIEEIKAAAEYANAAKFIDKLPQGLDTMVGVNGTQLSGGQKQRIAIARAILKDPRILLLDEATSALDAESERTVQEALDRVMINRTTLIVAHRLSTVKNADTIAVIHQGKIIEKGSHSELVQDPEGAYSQLIRLQELNKESVQNAGDDKDGAEINVDSGRQLSQRMSLRSISRGSSRIGDSSRHSFSFSMSLPTTVNVLEAAVGEPHTPALSKSKVEYKVLLCRLAYLNKPEIPQLLFGSLAAMVNGAILPLFGLLFSSVIKTFYQQPHELLRNSKFWASMFVVLGVTSFLATPLRTYFFAVAGCRLIKRIRLMCFEKVVHMEISWFDRIENSSGAICSRLSADATSVRNLVGESLALLVQNIATAIAGLTIGFGASWQLSLIIMIMVPLIGLNGYLQMKFIGGFSGDIKKLYEDATQVASDAVGSIRTVASFCAEKKVMELYQKKCEGPVKSGIKQGLLSGAGFGISLFFLYSVYATSFYAGARLVEAGKITFGEVFRVFFGLSMMAVAISQSGALAPDSGKAKSGAASIFALLDQQSKIDTTDNSGTMLENVKGDIEFQHVSFKYPNRPDVQIFKDLCLTIQSGKTVALVGESGSGKSTVISLLQRFYDPNSGVITLDGDEIHKLKLLWLRQQMGLVSQEPSLFNDTIRANIAYGKEGNATEAEILAAAELANAHKFISGLQQGYDTMVGERGIQLSGGQKQRVAIARAIVKAPKILLLDEATSALDAESEKVVQDALDRVMVDRTTIVVAHRLSTIKNADLIAVVKNGVIAEKGKHETLTKNKDGIYASLVALHAGTSGSYS</sequence>
<reference evidence="16" key="1">
    <citation type="submission" date="2024-07" db="EMBL/GenBank/DDBJ databases">
        <title>Two chromosome-level genome assemblies of Korean endemic species Abeliophyllum distichum and Forsythia ovata (Oleaceae).</title>
        <authorList>
            <person name="Jang H."/>
        </authorList>
    </citation>
    <scope>NUCLEOTIDE SEQUENCE [LARGE SCALE GENOMIC DNA]</scope>
</reference>
<comment type="subcellular location">
    <subcellularLocation>
        <location evidence="1">Cell membrane</location>
        <topology evidence="1">Multi-pass membrane protein</topology>
    </subcellularLocation>
</comment>
<dbReference type="GO" id="GO:0010328">
    <property type="term" value="F:auxin influx transmembrane transporter activity"/>
    <property type="evidence" value="ECO:0007669"/>
    <property type="project" value="UniProtKB-ARBA"/>
</dbReference>
<keyword evidence="8 12" id="KW-1133">Transmembrane helix</keyword>
<evidence type="ECO:0000256" key="9">
    <source>
        <dbReference type="ARBA" id="ARBA00023136"/>
    </source>
</evidence>
<proteinExistence type="inferred from homology"/>
<evidence type="ECO:0000256" key="10">
    <source>
        <dbReference type="ARBA" id="ARBA00023180"/>
    </source>
</evidence>
<feature type="compositionally biased region" description="Basic and acidic residues" evidence="11">
    <location>
        <begin position="24"/>
        <end position="33"/>
    </location>
</feature>
<dbReference type="PROSITE" id="PS00211">
    <property type="entry name" value="ABC_TRANSPORTER_1"/>
    <property type="match status" value="2"/>
</dbReference>
<evidence type="ECO:0000256" key="11">
    <source>
        <dbReference type="SAM" id="MobiDB-lite"/>
    </source>
</evidence>
<dbReference type="InterPro" id="IPR003593">
    <property type="entry name" value="AAA+_ATPase"/>
</dbReference>
<dbReference type="SMART" id="SM00382">
    <property type="entry name" value="AAA"/>
    <property type="match status" value="2"/>
</dbReference>
<comment type="similarity">
    <text evidence="2">Belongs to the ABC transporter superfamily. ABCB family. Multidrug resistance exporter (TC 3.A.1.201) subfamily.</text>
</comment>
<feature type="transmembrane region" description="Helical" evidence="12">
    <location>
        <begin position="185"/>
        <end position="201"/>
    </location>
</feature>
<feature type="transmembrane region" description="Helical" evidence="12">
    <location>
        <begin position="723"/>
        <end position="744"/>
    </location>
</feature>
<evidence type="ECO:0000259" key="13">
    <source>
        <dbReference type="PROSITE" id="PS50893"/>
    </source>
</evidence>
<feature type="transmembrane region" description="Helical" evidence="12">
    <location>
        <begin position="293"/>
        <end position="314"/>
    </location>
</feature>
<evidence type="ECO:0000313" key="15">
    <source>
        <dbReference type="EMBL" id="KAL2510817.1"/>
    </source>
</evidence>
<dbReference type="FunFam" id="1.20.1560.10:FF:000102">
    <property type="entry name" value="ABC multidrug transporter Mdr1"/>
    <property type="match status" value="1"/>
</dbReference>
<dbReference type="EMBL" id="JBFOLK010000005">
    <property type="protein sequence ID" value="KAL2510817.1"/>
    <property type="molecule type" value="Genomic_DNA"/>
</dbReference>
<dbReference type="SUPFAM" id="SSF52540">
    <property type="entry name" value="P-loop containing nucleoside triphosphate hydrolases"/>
    <property type="match status" value="2"/>
</dbReference>
<comment type="caution">
    <text evidence="15">The sequence shown here is derived from an EMBL/GenBank/DDBJ whole genome shotgun (WGS) entry which is preliminary data.</text>
</comment>
<dbReference type="CDD" id="cd18578">
    <property type="entry name" value="ABC_6TM_Pgp_ABCB1_D2_like"/>
    <property type="match status" value="1"/>
</dbReference>
<dbReference type="InterPro" id="IPR011527">
    <property type="entry name" value="ABC1_TM_dom"/>
</dbReference>
<evidence type="ECO:0000256" key="2">
    <source>
        <dbReference type="ARBA" id="ARBA00007577"/>
    </source>
</evidence>
<feature type="transmembrane region" description="Helical" evidence="12">
    <location>
        <begin position="764"/>
        <end position="791"/>
    </location>
</feature>
<feature type="transmembrane region" description="Helical" evidence="12">
    <location>
        <begin position="109"/>
        <end position="130"/>
    </location>
</feature>
<evidence type="ECO:0000256" key="3">
    <source>
        <dbReference type="ARBA" id="ARBA00022448"/>
    </source>
</evidence>
<dbReference type="GO" id="GO:0005886">
    <property type="term" value="C:plasma membrane"/>
    <property type="evidence" value="ECO:0007669"/>
    <property type="project" value="UniProtKB-SubCell"/>
</dbReference>
<feature type="domain" description="ABC transmembrane type-1" evidence="14">
    <location>
        <begin position="62"/>
        <end position="349"/>
    </location>
</feature>
<dbReference type="Pfam" id="PF00664">
    <property type="entry name" value="ABC_membrane"/>
    <property type="match status" value="2"/>
</dbReference>
<evidence type="ECO:0000256" key="1">
    <source>
        <dbReference type="ARBA" id="ARBA00004651"/>
    </source>
</evidence>
<keyword evidence="7" id="KW-0067">ATP-binding</keyword>
<evidence type="ECO:0000256" key="5">
    <source>
        <dbReference type="ARBA" id="ARBA00022737"/>
    </source>
</evidence>
<evidence type="ECO:0000256" key="6">
    <source>
        <dbReference type="ARBA" id="ARBA00022741"/>
    </source>
</evidence>
<dbReference type="Pfam" id="PF00005">
    <property type="entry name" value="ABC_tran"/>
    <property type="match status" value="2"/>
</dbReference>
<dbReference type="FunFam" id="3.40.50.300:FF:000066">
    <property type="entry name" value="ABC transporter B family member 1"/>
    <property type="match status" value="2"/>
</dbReference>
<name>A0ABD1TDM9_9LAMI</name>
<dbReference type="CDD" id="cd03249">
    <property type="entry name" value="ABC_MTABC3_MDL1_MDL2"/>
    <property type="match status" value="2"/>
</dbReference>
<keyword evidence="9 12" id="KW-0472">Membrane</keyword>
<keyword evidence="3" id="KW-0813">Transport</keyword>
<accession>A0ABD1TDM9</accession>
<feature type="transmembrane region" description="Helical" evidence="12">
    <location>
        <begin position="207"/>
        <end position="229"/>
    </location>
</feature>
<dbReference type="InterPro" id="IPR039421">
    <property type="entry name" value="Type_1_exporter"/>
</dbReference>
<keyword evidence="5" id="KW-0677">Repeat</keyword>
<keyword evidence="4 12" id="KW-0812">Transmembrane</keyword>
<evidence type="ECO:0000256" key="4">
    <source>
        <dbReference type="ARBA" id="ARBA00022692"/>
    </source>
</evidence>
<feature type="region of interest" description="Disordered" evidence="11">
    <location>
        <begin position="1"/>
        <end position="33"/>
    </location>
</feature>
<dbReference type="PROSITE" id="PS50929">
    <property type="entry name" value="ABC_TM1F"/>
    <property type="match status" value="2"/>
</dbReference>
<dbReference type="InterPro" id="IPR017871">
    <property type="entry name" value="ABC_transporter-like_CS"/>
</dbReference>
<dbReference type="PANTHER" id="PTHR43394:SF16">
    <property type="entry name" value="ABC TRANSPORTER B FAMILY MEMBER 4-LIKE ISOFORM X1"/>
    <property type="match status" value="1"/>
</dbReference>
<keyword evidence="10" id="KW-0325">Glycoprotein</keyword>
<dbReference type="Gene3D" id="1.20.1560.10">
    <property type="entry name" value="ABC transporter type 1, transmembrane domain"/>
    <property type="match status" value="1"/>
</dbReference>
<feature type="transmembrane region" description="Helical" evidence="12">
    <location>
        <begin position="945"/>
        <end position="964"/>
    </location>
</feature>
<feature type="transmembrane region" description="Helical" evidence="12">
    <location>
        <begin position="58"/>
        <end position="82"/>
    </location>
</feature>
<evidence type="ECO:0000256" key="8">
    <source>
        <dbReference type="ARBA" id="ARBA00022989"/>
    </source>
</evidence>
<dbReference type="Proteomes" id="UP001604336">
    <property type="component" value="Unassembled WGS sequence"/>
</dbReference>
<feature type="transmembrane region" description="Helical" evidence="12">
    <location>
        <begin position="867"/>
        <end position="884"/>
    </location>
</feature>